<sequence>MRRTKVSIALLIVAILSSAWFLKGDKKVKTELYFGLSVPNGGVISHADWEVFRASQIDAQLSGYSIVSADGYWTSANGSAAQEGSRILICIHEGDQNAALDTLRARYKRLFRQESVMRIDQKVRVSF</sequence>
<evidence type="ECO:0000313" key="2">
    <source>
        <dbReference type="Proteomes" id="UP001310022"/>
    </source>
</evidence>
<organism evidence="1 2">
    <name type="scientific">Persicobacter diffluens</name>
    <dbReference type="NCBI Taxonomy" id="981"/>
    <lineage>
        <taxon>Bacteria</taxon>
        <taxon>Pseudomonadati</taxon>
        <taxon>Bacteroidota</taxon>
        <taxon>Cytophagia</taxon>
        <taxon>Cytophagales</taxon>
        <taxon>Persicobacteraceae</taxon>
        <taxon>Persicobacter</taxon>
    </lineage>
</organism>
<evidence type="ECO:0008006" key="3">
    <source>
        <dbReference type="Google" id="ProtNLM"/>
    </source>
</evidence>
<dbReference type="AlphaFoldDB" id="A0AAN4VY45"/>
<name>A0AAN4VY45_9BACT</name>
<evidence type="ECO:0000313" key="1">
    <source>
        <dbReference type="EMBL" id="GJM61201.1"/>
    </source>
</evidence>
<dbReference type="Proteomes" id="UP001310022">
    <property type="component" value="Unassembled WGS sequence"/>
</dbReference>
<dbReference type="EMBL" id="BQKE01000001">
    <property type="protein sequence ID" value="GJM61201.1"/>
    <property type="molecule type" value="Genomic_DNA"/>
</dbReference>
<comment type="caution">
    <text evidence="1">The sequence shown here is derived from an EMBL/GenBank/DDBJ whole genome shotgun (WGS) entry which is preliminary data.</text>
</comment>
<reference evidence="1 2" key="1">
    <citation type="submission" date="2021-12" db="EMBL/GenBank/DDBJ databases">
        <title>Genome sequencing of bacteria with rrn-lacking chromosome and rrn-plasmid.</title>
        <authorList>
            <person name="Anda M."/>
            <person name="Iwasaki W."/>
        </authorList>
    </citation>
    <scope>NUCLEOTIDE SEQUENCE [LARGE SCALE GENOMIC DNA]</scope>
    <source>
        <strain evidence="1 2">NBRC 15940</strain>
    </source>
</reference>
<gene>
    <name evidence="1" type="ORF">PEDI_17530</name>
</gene>
<keyword evidence="2" id="KW-1185">Reference proteome</keyword>
<dbReference type="Pfam" id="PF12098">
    <property type="entry name" value="DUF3574"/>
    <property type="match status" value="1"/>
</dbReference>
<dbReference type="RefSeq" id="WP_338236793.1">
    <property type="nucleotide sequence ID" value="NZ_BQKE01000001.1"/>
</dbReference>
<protein>
    <recommendedName>
        <fullName evidence="3">DUF3574 domain-containing protein</fullName>
    </recommendedName>
</protein>
<accession>A0AAN4VY45</accession>
<proteinExistence type="predicted"/>
<dbReference type="InterPro" id="IPR021957">
    <property type="entry name" value="DUF3574"/>
</dbReference>